<dbReference type="GO" id="GO:0022857">
    <property type="term" value="F:transmembrane transporter activity"/>
    <property type="evidence" value="ECO:0007669"/>
    <property type="project" value="InterPro"/>
</dbReference>
<proteinExistence type="predicted"/>
<evidence type="ECO:0000259" key="6">
    <source>
        <dbReference type="PROSITE" id="PS50850"/>
    </source>
</evidence>
<dbReference type="AlphaFoldDB" id="A0A2P8GZ25"/>
<dbReference type="GO" id="GO:0005886">
    <property type="term" value="C:plasma membrane"/>
    <property type="evidence" value="ECO:0007669"/>
    <property type="project" value="UniProtKB-SubCell"/>
</dbReference>
<feature type="transmembrane region" description="Helical" evidence="5">
    <location>
        <begin position="80"/>
        <end position="113"/>
    </location>
</feature>
<keyword evidence="2 5" id="KW-0812">Transmembrane</keyword>
<feature type="transmembrane region" description="Helical" evidence="5">
    <location>
        <begin position="133"/>
        <end position="155"/>
    </location>
</feature>
<dbReference type="RefSeq" id="WP_243696550.1">
    <property type="nucleotide sequence ID" value="NZ_PYAU01000001.1"/>
</dbReference>
<comment type="caution">
    <text evidence="7">The sequence shown here is derived from an EMBL/GenBank/DDBJ whole genome shotgun (WGS) entry which is preliminary data.</text>
</comment>
<dbReference type="InterPro" id="IPR020846">
    <property type="entry name" value="MFS_dom"/>
</dbReference>
<dbReference type="InterPro" id="IPR051788">
    <property type="entry name" value="MFS_Transporter"/>
</dbReference>
<feature type="transmembrane region" description="Helical" evidence="5">
    <location>
        <begin position="201"/>
        <end position="219"/>
    </location>
</feature>
<accession>A0A2P8GZ25</accession>
<evidence type="ECO:0000256" key="5">
    <source>
        <dbReference type="SAM" id="Phobius"/>
    </source>
</evidence>
<dbReference type="Gene3D" id="1.20.1250.20">
    <property type="entry name" value="MFS general substrate transporter like domains"/>
    <property type="match status" value="1"/>
</dbReference>
<dbReference type="Proteomes" id="UP000241203">
    <property type="component" value="Unassembled WGS sequence"/>
</dbReference>
<gene>
    <name evidence="7" type="ORF">CLV49_2850</name>
</gene>
<dbReference type="EMBL" id="PYAU01000001">
    <property type="protein sequence ID" value="PSL39216.1"/>
    <property type="molecule type" value="Genomic_DNA"/>
</dbReference>
<feature type="transmembrane region" description="Helical" evidence="5">
    <location>
        <begin position="161"/>
        <end position="180"/>
    </location>
</feature>
<protein>
    <submittedName>
        <fullName evidence="7">Sugar phosphate permease</fullName>
    </submittedName>
</protein>
<evidence type="ECO:0000256" key="4">
    <source>
        <dbReference type="ARBA" id="ARBA00023136"/>
    </source>
</evidence>
<dbReference type="PROSITE" id="PS50850">
    <property type="entry name" value="MFS"/>
    <property type="match status" value="1"/>
</dbReference>
<keyword evidence="3 5" id="KW-1133">Transmembrane helix</keyword>
<feature type="transmembrane region" description="Helical" evidence="5">
    <location>
        <begin position="46"/>
        <end position="68"/>
    </location>
</feature>
<evidence type="ECO:0000256" key="1">
    <source>
        <dbReference type="ARBA" id="ARBA00004651"/>
    </source>
</evidence>
<dbReference type="PANTHER" id="PTHR23514">
    <property type="entry name" value="BYPASS OF STOP CODON PROTEIN 6"/>
    <property type="match status" value="1"/>
</dbReference>
<dbReference type="PANTHER" id="PTHR23514:SF13">
    <property type="entry name" value="INNER MEMBRANE PROTEIN YBJJ"/>
    <property type="match status" value="1"/>
</dbReference>
<dbReference type="InterPro" id="IPR036259">
    <property type="entry name" value="MFS_trans_sf"/>
</dbReference>
<feature type="domain" description="Major facilitator superfamily (MFS) profile" evidence="6">
    <location>
        <begin position="9"/>
        <end position="382"/>
    </location>
</feature>
<sequence length="386" mass="38180">MEPSPERSTFAPVAASYALQGLGYAVVVTALPSFQSRHALDATMVAVILLGVCVAASLGSILADLVAVRAGSRSAVRVGFLLQVAGLAVAALSPSVVLFIAAIAVYGIGLGAIDASSNMQGVLVERRIDRPALGRFFAAYTVGAIVGAVAMSLALALTLGAVAALLVAAALQVVLVLVVVPRLDGTRAARPPRDERSAPTAALPRAPIVALGLVVLAAFTVDAGVSTWSSVHLTALGVGAAVAPLGYALYQAAVLASRLGTDPLTRRIGRSGTAVAGVAVGVLGGLVVALVPGSAAALVGFALSGLAVGVLVPVAFGAAGDVLPARSDEVIARVNLFNYGGALLGAVGIGALIDGVGGLAFLIPAVILLAAVAGVRVMRRQPVPVA</sequence>
<organism evidence="7 8">
    <name type="scientific">Labedella gwakjiensis</name>
    <dbReference type="NCBI Taxonomy" id="390269"/>
    <lineage>
        <taxon>Bacteria</taxon>
        <taxon>Bacillati</taxon>
        <taxon>Actinomycetota</taxon>
        <taxon>Actinomycetes</taxon>
        <taxon>Micrococcales</taxon>
        <taxon>Microbacteriaceae</taxon>
        <taxon>Labedella</taxon>
    </lineage>
</organism>
<dbReference type="Pfam" id="PF07690">
    <property type="entry name" value="MFS_1"/>
    <property type="match status" value="1"/>
</dbReference>
<name>A0A2P8GZ25_9MICO</name>
<comment type="subcellular location">
    <subcellularLocation>
        <location evidence="1">Cell membrane</location>
        <topology evidence="1">Multi-pass membrane protein</topology>
    </subcellularLocation>
</comment>
<feature type="transmembrane region" description="Helical" evidence="5">
    <location>
        <begin position="231"/>
        <end position="250"/>
    </location>
</feature>
<evidence type="ECO:0000256" key="3">
    <source>
        <dbReference type="ARBA" id="ARBA00022989"/>
    </source>
</evidence>
<feature type="transmembrane region" description="Helical" evidence="5">
    <location>
        <begin position="14"/>
        <end position="34"/>
    </location>
</feature>
<dbReference type="InterPro" id="IPR011701">
    <property type="entry name" value="MFS"/>
</dbReference>
<evidence type="ECO:0000313" key="7">
    <source>
        <dbReference type="EMBL" id="PSL39216.1"/>
    </source>
</evidence>
<keyword evidence="4 5" id="KW-0472">Membrane</keyword>
<feature type="transmembrane region" description="Helical" evidence="5">
    <location>
        <begin position="271"/>
        <end position="291"/>
    </location>
</feature>
<feature type="transmembrane region" description="Helical" evidence="5">
    <location>
        <begin position="359"/>
        <end position="378"/>
    </location>
</feature>
<feature type="transmembrane region" description="Helical" evidence="5">
    <location>
        <begin position="330"/>
        <end position="353"/>
    </location>
</feature>
<evidence type="ECO:0000313" key="8">
    <source>
        <dbReference type="Proteomes" id="UP000241203"/>
    </source>
</evidence>
<evidence type="ECO:0000256" key="2">
    <source>
        <dbReference type="ARBA" id="ARBA00022692"/>
    </source>
</evidence>
<dbReference type="SUPFAM" id="SSF103473">
    <property type="entry name" value="MFS general substrate transporter"/>
    <property type="match status" value="1"/>
</dbReference>
<feature type="transmembrane region" description="Helical" evidence="5">
    <location>
        <begin position="297"/>
        <end position="318"/>
    </location>
</feature>
<reference evidence="7 8" key="1">
    <citation type="submission" date="2018-03" db="EMBL/GenBank/DDBJ databases">
        <title>Genomic Encyclopedia of Archaeal and Bacterial Type Strains, Phase II (KMG-II): from individual species to whole genera.</title>
        <authorList>
            <person name="Goeker M."/>
        </authorList>
    </citation>
    <scope>NUCLEOTIDE SEQUENCE [LARGE SCALE GENOMIC DNA]</scope>
    <source>
        <strain evidence="7 8">DSM 21548</strain>
    </source>
</reference>